<evidence type="ECO:0000256" key="2">
    <source>
        <dbReference type="ARBA" id="ARBA00004496"/>
    </source>
</evidence>
<dbReference type="InterPro" id="IPR039949">
    <property type="entry name" value="NAA40"/>
</dbReference>
<keyword evidence="8" id="KW-0539">Nucleus</keyword>
<dbReference type="GO" id="GO:0005737">
    <property type="term" value="C:cytoplasm"/>
    <property type="evidence" value="ECO:0007669"/>
    <property type="project" value="UniProtKB-SubCell"/>
</dbReference>
<comment type="catalytic activity">
    <reaction evidence="10">
        <text>N-terminal L-seryl-[histone H2A] + acetyl-CoA = N-terminal N(alpha)-acetyl-L-seryl-[histone H2A] + CoA + H(+)</text>
        <dbReference type="Rhea" id="RHEA:50600"/>
        <dbReference type="Rhea" id="RHEA-COMP:12742"/>
        <dbReference type="Rhea" id="RHEA-COMP:12744"/>
        <dbReference type="ChEBI" id="CHEBI:15378"/>
        <dbReference type="ChEBI" id="CHEBI:57287"/>
        <dbReference type="ChEBI" id="CHEBI:57288"/>
        <dbReference type="ChEBI" id="CHEBI:64738"/>
        <dbReference type="ChEBI" id="CHEBI:83690"/>
        <dbReference type="EC" id="2.3.1.257"/>
    </reaction>
</comment>
<evidence type="ECO:0000256" key="6">
    <source>
        <dbReference type="ARBA" id="ARBA00022490"/>
    </source>
</evidence>
<dbReference type="GO" id="GO:1990189">
    <property type="term" value="F:protein N-terminal-serine acetyltransferase activity"/>
    <property type="evidence" value="ECO:0007669"/>
    <property type="project" value="UniProtKB-EC"/>
</dbReference>
<comment type="similarity">
    <text evidence="3">Belongs to the acetyltransferase family. NAA40 subfamily.</text>
</comment>
<dbReference type="GO" id="GO:0010485">
    <property type="term" value="F:histone H4 acetyltransferase activity"/>
    <property type="evidence" value="ECO:0007669"/>
    <property type="project" value="InterPro"/>
</dbReference>
<dbReference type="AlphaFoldDB" id="A0A0C3C6I9"/>
<keyword evidence="6" id="KW-0963">Cytoplasm</keyword>
<dbReference type="HOGENOM" id="CLU_051699_1_0_1"/>
<comment type="catalytic activity">
    <reaction evidence="11">
        <text>N-terminal L-seryl-[histone H4] + acetyl-CoA = N-terminal N(alpha)-acetyl-L-seryl-[histone H4] + CoA + H(+)</text>
        <dbReference type="Rhea" id="RHEA:50596"/>
        <dbReference type="Rhea" id="RHEA-COMP:12740"/>
        <dbReference type="Rhea" id="RHEA-COMP:12743"/>
        <dbReference type="ChEBI" id="CHEBI:15378"/>
        <dbReference type="ChEBI" id="CHEBI:57287"/>
        <dbReference type="ChEBI" id="CHEBI:57288"/>
        <dbReference type="ChEBI" id="CHEBI:64738"/>
        <dbReference type="ChEBI" id="CHEBI:83690"/>
        <dbReference type="EC" id="2.3.1.257"/>
    </reaction>
</comment>
<evidence type="ECO:0000256" key="5">
    <source>
        <dbReference type="ARBA" id="ARBA00015043"/>
    </source>
</evidence>
<dbReference type="InterPro" id="IPR000182">
    <property type="entry name" value="GNAT_dom"/>
</dbReference>
<reference evidence="13 14" key="1">
    <citation type="submission" date="2014-04" db="EMBL/GenBank/DDBJ databases">
        <authorList>
            <consortium name="DOE Joint Genome Institute"/>
            <person name="Kuo A."/>
            <person name="Tarkka M."/>
            <person name="Buscot F."/>
            <person name="Kohler A."/>
            <person name="Nagy L.G."/>
            <person name="Floudas D."/>
            <person name="Copeland A."/>
            <person name="Barry K.W."/>
            <person name="Cichocki N."/>
            <person name="Veneault-Fourrey C."/>
            <person name="LaButti K."/>
            <person name="Lindquist E.A."/>
            <person name="Lipzen A."/>
            <person name="Lundell T."/>
            <person name="Morin E."/>
            <person name="Murat C."/>
            <person name="Sun H."/>
            <person name="Tunlid A."/>
            <person name="Henrissat B."/>
            <person name="Grigoriev I.V."/>
            <person name="Hibbett D.S."/>
            <person name="Martin F."/>
            <person name="Nordberg H.P."/>
            <person name="Cantor M.N."/>
            <person name="Hua S.X."/>
        </authorList>
    </citation>
    <scope>NUCLEOTIDE SEQUENCE [LARGE SCALE GENOMIC DNA]</scope>
    <source>
        <strain evidence="13 14">F 1598</strain>
    </source>
</reference>
<reference evidence="14" key="2">
    <citation type="submission" date="2015-01" db="EMBL/GenBank/DDBJ databases">
        <title>Evolutionary Origins and Diversification of the Mycorrhizal Mutualists.</title>
        <authorList>
            <consortium name="DOE Joint Genome Institute"/>
            <consortium name="Mycorrhizal Genomics Consortium"/>
            <person name="Kohler A."/>
            <person name="Kuo A."/>
            <person name="Nagy L.G."/>
            <person name="Floudas D."/>
            <person name="Copeland A."/>
            <person name="Barry K.W."/>
            <person name="Cichocki N."/>
            <person name="Veneault-Fourrey C."/>
            <person name="LaButti K."/>
            <person name="Lindquist E.A."/>
            <person name="Lipzen A."/>
            <person name="Lundell T."/>
            <person name="Morin E."/>
            <person name="Murat C."/>
            <person name="Riley R."/>
            <person name="Ohm R."/>
            <person name="Sun H."/>
            <person name="Tunlid A."/>
            <person name="Henrissat B."/>
            <person name="Grigoriev I.V."/>
            <person name="Hibbett D.S."/>
            <person name="Martin F."/>
        </authorList>
    </citation>
    <scope>NUCLEOTIDE SEQUENCE [LARGE SCALE GENOMIC DNA]</scope>
    <source>
        <strain evidence="14">F 1598</strain>
    </source>
</reference>
<evidence type="ECO:0000313" key="13">
    <source>
        <dbReference type="EMBL" id="KIM85267.1"/>
    </source>
</evidence>
<evidence type="ECO:0000256" key="7">
    <source>
        <dbReference type="ARBA" id="ARBA00022679"/>
    </source>
</evidence>
<evidence type="ECO:0000256" key="9">
    <source>
        <dbReference type="ARBA" id="ARBA00023315"/>
    </source>
</evidence>
<gene>
    <name evidence="13" type="ORF">PILCRDRAFT_817267</name>
</gene>
<dbReference type="InParanoid" id="A0A0C3C6I9"/>
<dbReference type="PANTHER" id="PTHR20531:SF1">
    <property type="entry name" value="N-ALPHA-ACETYLTRANSFERASE 40"/>
    <property type="match status" value="1"/>
</dbReference>
<evidence type="ECO:0000256" key="4">
    <source>
        <dbReference type="ARBA" id="ARBA00012950"/>
    </source>
</evidence>
<keyword evidence="7" id="KW-0808">Transferase</keyword>
<keyword evidence="14" id="KW-1185">Reference proteome</keyword>
<evidence type="ECO:0000313" key="14">
    <source>
        <dbReference type="Proteomes" id="UP000054166"/>
    </source>
</evidence>
<dbReference type="PROSITE" id="PS51186">
    <property type="entry name" value="GNAT"/>
    <property type="match status" value="1"/>
</dbReference>
<dbReference type="Gene3D" id="3.40.630.30">
    <property type="match status" value="1"/>
</dbReference>
<feature type="domain" description="N-acetyltransferase" evidence="12">
    <location>
        <begin position="48"/>
        <end position="199"/>
    </location>
</feature>
<dbReference type="GO" id="GO:0043998">
    <property type="term" value="F:histone H2A acetyltransferase activity"/>
    <property type="evidence" value="ECO:0007669"/>
    <property type="project" value="InterPro"/>
</dbReference>
<dbReference type="InterPro" id="IPR016181">
    <property type="entry name" value="Acyl_CoA_acyltransferase"/>
</dbReference>
<dbReference type="PANTHER" id="PTHR20531">
    <property type="entry name" value="N-ALPHA-ACETYLTRANSFERASE 40"/>
    <property type="match status" value="1"/>
</dbReference>
<comment type="subcellular location">
    <subcellularLocation>
        <location evidence="2">Cytoplasm</location>
    </subcellularLocation>
    <subcellularLocation>
        <location evidence="1">Nucleus</location>
    </subcellularLocation>
</comment>
<evidence type="ECO:0000256" key="1">
    <source>
        <dbReference type="ARBA" id="ARBA00004123"/>
    </source>
</evidence>
<dbReference type="FunCoup" id="A0A0C3C6I9">
    <property type="interactions" value="664"/>
</dbReference>
<evidence type="ECO:0000256" key="10">
    <source>
        <dbReference type="ARBA" id="ARBA00047821"/>
    </source>
</evidence>
<dbReference type="EC" id="2.3.1.257" evidence="4"/>
<evidence type="ECO:0000256" key="3">
    <source>
        <dbReference type="ARBA" id="ARBA00008870"/>
    </source>
</evidence>
<dbReference type="STRING" id="765440.A0A0C3C6I9"/>
<name>A0A0C3C6I9_PILCF</name>
<dbReference type="EMBL" id="KN832985">
    <property type="protein sequence ID" value="KIM85267.1"/>
    <property type="molecule type" value="Genomic_DNA"/>
</dbReference>
<keyword evidence="9" id="KW-0012">Acyltransferase</keyword>
<sequence>MFDFFVESVSQASAAQLALSIPLSDLRDGSDYGYTVATSSDLNNEERDVIWDIFQTNMHQFYINSVFGWDPVSKQRELFDPLSRFVLVHQQSQNLGDGNSSKWLVAYTMFRFDMEEGEEVVYCYELQVSKAAQQRGLGKILMQSLVDIGHKWGMRKVMLTVLKRNTAAIKFYQSAGFTMDPISPEYQSDDDDEWVDEDDEGYDYEILSKSIAPSSMSL</sequence>
<evidence type="ECO:0000256" key="8">
    <source>
        <dbReference type="ARBA" id="ARBA00023242"/>
    </source>
</evidence>
<dbReference type="CDD" id="cd04301">
    <property type="entry name" value="NAT_SF"/>
    <property type="match status" value="1"/>
</dbReference>
<dbReference type="Proteomes" id="UP000054166">
    <property type="component" value="Unassembled WGS sequence"/>
</dbReference>
<dbReference type="Pfam" id="PF00583">
    <property type="entry name" value="Acetyltransf_1"/>
    <property type="match status" value="1"/>
</dbReference>
<organism evidence="13 14">
    <name type="scientific">Piloderma croceum (strain F 1598)</name>
    <dbReference type="NCBI Taxonomy" id="765440"/>
    <lineage>
        <taxon>Eukaryota</taxon>
        <taxon>Fungi</taxon>
        <taxon>Dikarya</taxon>
        <taxon>Basidiomycota</taxon>
        <taxon>Agaricomycotina</taxon>
        <taxon>Agaricomycetes</taxon>
        <taxon>Agaricomycetidae</taxon>
        <taxon>Atheliales</taxon>
        <taxon>Atheliaceae</taxon>
        <taxon>Piloderma</taxon>
    </lineage>
</organism>
<dbReference type="GO" id="GO:0005634">
    <property type="term" value="C:nucleus"/>
    <property type="evidence" value="ECO:0007669"/>
    <property type="project" value="UniProtKB-SubCell"/>
</dbReference>
<evidence type="ECO:0000259" key="12">
    <source>
        <dbReference type="PROSITE" id="PS51186"/>
    </source>
</evidence>
<proteinExistence type="inferred from homology"/>
<accession>A0A0C3C6I9</accession>
<evidence type="ECO:0000256" key="11">
    <source>
        <dbReference type="ARBA" id="ARBA00049524"/>
    </source>
</evidence>
<protein>
    <recommendedName>
        <fullName evidence="5">N-alpha-acetyltransferase 40</fullName>
        <ecNumber evidence="4">2.3.1.257</ecNumber>
    </recommendedName>
</protein>
<dbReference type="OrthoDB" id="424551at2759"/>
<dbReference type="SUPFAM" id="SSF55729">
    <property type="entry name" value="Acyl-CoA N-acyltransferases (Nat)"/>
    <property type="match status" value="1"/>
</dbReference>